<dbReference type="InterPro" id="IPR025326">
    <property type="entry name" value="DUF4232"/>
</dbReference>
<comment type="caution">
    <text evidence="2">The sequence shown here is derived from an EMBL/GenBank/DDBJ whole genome shotgun (WGS) entry which is preliminary data.</text>
</comment>
<dbReference type="EMBL" id="MLCF01000002">
    <property type="protein sequence ID" value="OIV39411.1"/>
    <property type="molecule type" value="Genomic_DNA"/>
</dbReference>
<sequence>MANGGARAFGGAGGCQWRTGWSTASGDAPDTKQPQTIASLKFTNIGSRSCTVRGFPGVDLVGGKGTWSLGRSTQKVEAVTVQRGASTYSPVYLAPAKDGTAQNFPVSSVRVTPPNATRTAILSWPWKSDLIGGKSAPYGTYLDPIGLHFGG</sequence>
<keyword evidence="3" id="KW-1185">Reference proteome</keyword>
<dbReference type="Proteomes" id="UP000243342">
    <property type="component" value="Unassembled WGS sequence"/>
</dbReference>
<proteinExistence type="predicted"/>
<evidence type="ECO:0000313" key="3">
    <source>
        <dbReference type="Proteomes" id="UP000243342"/>
    </source>
</evidence>
<accession>A0A1J7BL29</accession>
<reference evidence="2 3" key="1">
    <citation type="submission" date="2016-10" db="EMBL/GenBank/DDBJ databases">
        <title>Genome sequence of Streptomyces gilvigriseus MUSC 26.</title>
        <authorList>
            <person name="Lee L.-H."/>
            <person name="Ser H.-L."/>
        </authorList>
    </citation>
    <scope>NUCLEOTIDE SEQUENCE [LARGE SCALE GENOMIC DNA]</scope>
    <source>
        <strain evidence="2 3">MUSC 26</strain>
    </source>
</reference>
<dbReference type="RefSeq" id="WP_245797376.1">
    <property type="nucleotide sequence ID" value="NZ_MLCF01000002.1"/>
</dbReference>
<protein>
    <recommendedName>
        <fullName evidence="1">DUF4232 domain-containing protein</fullName>
    </recommendedName>
</protein>
<evidence type="ECO:0000313" key="2">
    <source>
        <dbReference type="EMBL" id="OIV39411.1"/>
    </source>
</evidence>
<organism evidence="2 3">
    <name type="scientific">Mangrovactinospora gilvigrisea</name>
    <dbReference type="NCBI Taxonomy" id="1428644"/>
    <lineage>
        <taxon>Bacteria</taxon>
        <taxon>Bacillati</taxon>
        <taxon>Actinomycetota</taxon>
        <taxon>Actinomycetes</taxon>
        <taxon>Kitasatosporales</taxon>
        <taxon>Streptomycetaceae</taxon>
        <taxon>Mangrovactinospora</taxon>
    </lineage>
</organism>
<name>A0A1J7BL29_9ACTN</name>
<dbReference type="Pfam" id="PF14016">
    <property type="entry name" value="DUF4232"/>
    <property type="match status" value="1"/>
</dbReference>
<gene>
    <name evidence="2" type="ORF">BIV57_00790</name>
</gene>
<dbReference type="AlphaFoldDB" id="A0A1J7BL29"/>
<feature type="domain" description="DUF4232" evidence="1">
    <location>
        <begin position="28"/>
        <end position="123"/>
    </location>
</feature>
<evidence type="ECO:0000259" key="1">
    <source>
        <dbReference type="Pfam" id="PF14016"/>
    </source>
</evidence>